<reference evidence="12" key="1">
    <citation type="submission" date="2017-09" db="EMBL/GenBank/DDBJ databases">
        <title>Depth-based differentiation of microbial function through sediment-hosted aquifers and enrichment of novel symbionts in the deep terrestrial subsurface.</title>
        <authorList>
            <person name="Probst A.J."/>
            <person name="Ladd B."/>
            <person name="Jarett J.K."/>
            <person name="Geller-Mcgrath D.E."/>
            <person name="Sieber C.M.K."/>
            <person name="Emerson J.B."/>
            <person name="Anantharaman K."/>
            <person name="Thomas B.C."/>
            <person name="Malmstrom R."/>
            <person name="Stieglmeier M."/>
            <person name="Klingl A."/>
            <person name="Woyke T."/>
            <person name="Ryan C.M."/>
            <person name="Banfield J.F."/>
        </authorList>
    </citation>
    <scope>NUCLEOTIDE SEQUENCE [LARGE SCALE GENOMIC DNA]</scope>
</reference>
<evidence type="ECO:0000259" key="10">
    <source>
        <dbReference type="Pfam" id="PF02880"/>
    </source>
</evidence>
<evidence type="ECO:0000256" key="4">
    <source>
        <dbReference type="ARBA" id="ARBA00022723"/>
    </source>
</evidence>
<dbReference type="GO" id="GO:0016868">
    <property type="term" value="F:intramolecular phosphotransferase activity"/>
    <property type="evidence" value="ECO:0007669"/>
    <property type="project" value="InterPro"/>
</dbReference>
<dbReference type="Pfam" id="PF00408">
    <property type="entry name" value="PGM_PMM_IV"/>
    <property type="match status" value="1"/>
</dbReference>
<dbReference type="Pfam" id="PF02878">
    <property type="entry name" value="PGM_PMM_I"/>
    <property type="match status" value="1"/>
</dbReference>
<evidence type="ECO:0000256" key="1">
    <source>
        <dbReference type="ARBA" id="ARBA00001946"/>
    </source>
</evidence>
<dbReference type="PRINTS" id="PR00509">
    <property type="entry name" value="PGMPMM"/>
</dbReference>
<keyword evidence="4" id="KW-0479">Metal-binding</keyword>
<feature type="domain" description="Alpha-D-phosphohexomutase alpha/beta/alpha" evidence="10">
    <location>
        <begin position="273"/>
        <end position="380"/>
    </location>
</feature>
<dbReference type="Proteomes" id="UP000230304">
    <property type="component" value="Unassembled WGS sequence"/>
</dbReference>
<evidence type="ECO:0000313" key="12">
    <source>
        <dbReference type="Proteomes" id="UP000230304"/>
    </source>
</evidence>
<keyword evidence="5" id="KW-0460">Magnesium</keyword>
<keyword evidence="6" id="KW-0413">Isomerase</keyword>
<protein>
    <submittedName>
        <fullName evidence="11">Phosphomannomutase/phosphoglucomutase</fullName>
    </submittedName>
</protein>
<feature type="domain" description="Alpha-D-phosphohexomutase alpha/beta/alpha" evidence="9">
    <location>
        <begin position="166"/>
        <end position="266"/>
    </location>
</feature>
<evidence type="ECO:0000259" key="9">
    <source>
        <dbReference type="Pfam" id="PF02879"/>
    </source>
</evidence>
<keyword evidence="3" id="KW-0597">Phosphoprotein</keyword>
<evidence type="ECO:0000256" key="6">
    <source>
        <dbReference type="ARBA" id="ARBA00023235"/>
    </source>
</evidence>
<evidence type="ECO:0000256" key="3">
    <source>
        <dbReference type="ARBA" id="ARBA00022553"/>
    </source>
</evidence>
<accession>A0A2M7D8P9</accession>
<dbReference type="InterPro" id="IPR036900">
    <property type="entry name" value="A-D-PHexomutase_C_sf"/>
</dbReference>
<dbReference type="InterPro" id="IPR005841">
    <property type="entry name" value="Alpha-D-phosphohexomutase_SF"/>
</dbReference>
<dbReference type="InterPro" id="IPR016055">
    <property type="entry name" value="A-D-PHexomutase_a/b/a-I/II/III"/>
</dbReference>
<dbReference type="InterPro" id="IPR005846">
    <property type="entry name" value="A-D-PHexomutase_a/b/a-III"/>
</dbReference>
<evidence type="ECO:0000256" key="5">
    <source>
        <dbReference type="ARBA" id="ARBA00022842"/>
    </source>
</evidence>
<feature type="domain" description="Alpha-D-phosphohexomutase alpha/beta/alpha" evidence="8">
    <location>
        <begin position="10"/>
        <end position="140"/>
    </location>
</feature>
<evidence type="ECO:0000256" key="2">
    <source>
        <dbReference type="ARBA" id="ARBA00010231"/>
    </source>
</evidence>
<name>A0A2M7D8P9_9BACT</name>
<dbReference type="SUPFAM" id="SSF53738">
    <property type="entry name" value="Phosphoglucomutase, first 3 domains"/>
    <property type="match status" value="3"/>
</dbReference>
<proteinExistence type="inferred from homology"/>
<dbReference type="PANTHER" id="PTHR43771">
    <property type="entry name" value="PHOSPHOMANNOMUTASE"/>
    <property type="match status" value="1"/>
</dbReference>
<comment type="cofactor">
    <cofactor evidence="1">
        <name>Mg(2+)</name>
        <dbReference type="ChEBI" id="CHEBI:18420"/>
    </cofactor>
</comment>
<dbReference type="Gene3D" id="3.30.310.50">
    <property type="entry name" value="Alpha-D-phosphohexomutase, C-terminal domain"/>
    <property type="match status" value="1"/>
</dbReference>
<dbReference type="EMBL" id="PEUA01000007">
    <property type="protein sequence ID" value="PIV43637.1"/>
    <property type="molecule type" value="Genomic_DNA"/>
</dbReference>
<dbReference type="InterPro" id="IPR005844">
    <property type="entry name" value="A-D-PHexomutase_a/b/a-I"/>
</dbReference>
<dbReference type="InterPro" id="IPR005845">
    <property type="entry name" value="A-D-PHexomutase_a/b/a-II"/>
</dbReference>
<evidence type="ECO:0000259" key="7">
    <source>
        <dbReference type="Pfam" id="PF00408"/>
    </source>
</evidence>
<dbReference type="GO" id="GO:0005975">
    <property type="term" value="P:carbohydrate metabolic process"/>
    <property type="evidence" value="ECO:0007669"/>
    <property type="project" value="InterPro"/>
</dbReference>
<sequence>MKINSRFSPNIFRAYDIRGAYPREINEEIAYKVGLAFAEFVKKEKRNIRKLDVLIGRDNRPSSPALFKGAARGIMDAGINVVSLGVCTAPMFYFASQYYKFDDAGLMITASHLSRRYNGFKLSREVPSPIDSQTGLAEIKKMVIGGEGARLRPSNKGKLIKKNILDEYVKFVLKELSSKKLVPLRVVIDTGNAPTGLVIPRIFKKTRIRTFHIFSKLNSDFPNRALDCTKARNLKGLKKEVLKRKADLGVAFDGDGDRIVFLDEKGTFVSPSVIAALAASLILRKNPGEKIIYTPNQSRIVEEAIKENKGKAVMGRVGHSNIKQKMKKDDILFGAEYSSHYYLRSHYFCESPFFVLFKILEELSGTKKRLSELTKPFQKYYHSGEINLKIENKKGALRALENRFRRGKISKIDGLRVDFPDWWFNIRPSHTEAVVRLVVEAKSRLLMEGKKKELIRLIAPFSF</sequence>
<dbReference type="AlphaFoldDB" id="A0A2M7D8P9"/>
<dbReference type="GO" id="GO:0046872">
    <property type="term" value="F:metal ion binding"/>
    <property type="evidence" value="ECO:0007669"/>
    <property type="project" value="UniProtKB-KW"/>
</dbReference>
<dbReference type="PANTHER" id="PTHR43771:SF1">
    <property type="entry name" value="PHOSPHOMANNOMUTASE"/>
    <property type="match status" value="1"/>
</dbReference>
<dbReference type="SUPFAM" id="SSF55957">
    <property type="entry name" value="Phosphoglucomutase, C-terminal domain"/>
    <property type="match status" value="1"/>
</dbReference>
<evidence type="ECO:0000313" key="11">
    <source>
        <dbReference type="EMBL" id="PIV43637.1"/>
    </source>
</evidence>
<gene>
    <name evidence="11" type="primary">manB</name>
    <name evidence="11" type="ORF">COS26_00270</name>
</gene>
<dbReference type="Pfam" id="PF02880">
    <property type="entry name" value="PGM_PMM_III"/>
    <property type="match status" value="1"/>
</dbReference>
<dbReference type="InterPro" id="IPR005843">
    <property type="entry name" value="A-D-PHexomutase_C"/>
</dbReference>
<feature type="domain" description="Alpha-D-phosphohexomutase C-terminal" evidence="7">
    <location>
        <begin position="385"/>
        <end position="447"/>
    </location>
</feature>
<comment type="similarity">
    <text evidence="2">Belongs to the phosphohexose mutase family.</text>
</comment>
<dbReference type="Pfam" id="PF02879">
    <property type="entry name" value="PGM_PMM_II"/>
    <property type="match status" value="1"/>
</dbReference>
<dbReference type="Gene3D" id="3.40.120.10">
    <property type="entry name" value="Alpha-D-Glucose-1,6-Bisphosphate, subunit A, domain 3"/>
    <property type="match status" value="3"/>
</dbReference>
<evidence type="ECO:0000259" key="8">
    <source>
        <dbReference type="Pfam" id="PF02878"/>
    </source>
</evidence>
<organism evidence="11 12">
    <name type="scientific">Candidatus Nealsonbacteria bacterium CG02_land_8_20_14_3_00_40_11</name>
    <dbReference type="NCBI Taxonomy" id="1974700"/>
    <lineage>
        <taxon>Bacteria</taxon>
        <taxon>Candidatus Nealsoniibacteriota</taxon>
    </lineage>
</organism>
<comment type="caution">
    <text evidence="11">The sequence shown here is derived from an EMBL/GenBank/DDBJ whole genome shotgun (WGS) entry which is preliminary data.</text>
</comment>
<dbReference type="CDD" id="cd03089">
    <property type="entry name" value="PMM_PGM"/>
    <property type="match status" value="1"/>
</dbReference>